<evidence type="ECO:0000313" key="2">
    <source>
        <dbReference type="EMBL" id="KAK0389717.1"/>
    </source>
</evidence>
<dbReference type="Proteomes" id="UP001175261">
    <property type="component" value="Unassembled WGS sequence"/>
</dbReference>
<sequence>MGESACADGDTSESTSNGDKANIVNISSTGDIILDVSFETSQEAIKKSRKAALAVARKAGPNAASTAPNFKPLVKVAYRVRLDLLKKNSLYFSNLLSNAQFSEARLVTSKHEELAFRGVKPSEAEPNDLPWIPIIDDDEATKIAGREQAFGDFLRIMHGEPLKTTKVTMSYVTTLAIIADRFDCAAAVSRSLTTELKYRWPLTSNRPLRNDTGKPTEVEKLLRQKILAAWLLGQPVHLQHSTRELVMRGSQELQYRRECILNCVASIQRHFLSLYASRGGGAARQCKLGYDSSAACDSFQLGQMLRFLLAKNLLFLADFSPASLDAIPAADTLDIDADILAVLKQCPNYQIDKHHTNCGLRIRIDPIIDHVRAMLSANVVAVSWQGWKKDRSGTSWAAGARARDAQGKDAEMRTFAFTRAIANDQRLRYEGAIYADKLAKQLFTADAWDWTPEF</sequence>
<evidence type="ECO:0000313" key="3">
    <source>
        <dbReference type="Proteomes" id="UP001175261"/>
    </source>
</evidence>
<proteinExistence type="predicted"/>
<dbReference type="AlphaFoldDB" id="A0AA39LA42"/>
<reference evidence="2" key="1">
    <citation type="submission" date="2022-10" db="EMBL/GenBank/DDBJ databases">
        <title>Determination and structural analysis of whole genome sequence of Sarocladium strictum F4-1.</title>
        <authorList>
            <person name="Hu L."/>
            <person name="Jiang Y."/>
        </authorList>
    </citation>
    <scope>NUCLEOTIDE SEQUENCE</scope>
    <source>
        <strain evidence="2">F4-1</strain>
    </source>
</reference>
<protein>
    <submittedName>
        <fullName evidence="2">Uncharacterized protein</fullName>
    </submittedName>
</protein>
<dbReference type="EMBL" id="JAPDFR010000002">
    <property type="protein sequence ID" value="KAK0389717.1"/>
    <property type="molecule type" value="Genomic_DNA"/>
</dbReference>
<name>A0AA39LA42_SARSR</name>
<comment type="caution">
    <text evidence="2">The sequence shown here is derived from an EMBL/GenBank/DDBJ whole genome shotgun (WGS) entry which is preliminary data.</text>
</comment>
<organism evidence="2 3">
    <name type="scientific">Sarocladium strictum</name>
    <name type="common">Black bundle disease fungus</name>
    <name type="synonym">Acremonium strictum</name>
    <dbReference type="NCBI Taxonomy" id="5046"/>
    <lineage>
        <taxon>Eukaryota</taxon>
        <taxon>Fungi</taxon>
        <taxon>Dikarya</taxon>
        <taxon>Ascomycota</taxon>
        <taxon>Pezizomycotina</taxon>
        <taxon>Sordariomycetes</taxon>
        <taxon>Hypocreomycetidae</taxon>
        <taxon>Hypocreales</taxon>
        <taxon>Sarocladiaceae</taxon>
        <taxon>Sarocladium</taxon>
    </lineage>
</organism>
<evidence type="ECO:0000256" key="1">
    <source>
        <dbReference type="SAM" id="MobiDB-lite"/>
    </source>
</evidence>
<accession>A0AA39LA42</accession>
<gene>
    <name evidence="2" type="ORF">NLU13_3290</name>
</gene>
<feature type="region of interest" description="Disordered" evidence="1">
    <location>
        <begin position="1"/>
        <end position="21"/>
    </location>
</feature>
<feature type="compositionally biased region" description="Polar residues" evidence="1">
    <location>
        <begin position="12"/>
        <end position="21"/>
    </location>
</feature>
<keyword evidence="3" id="KW-1185">Reference proteome</keyword>